<dbReference type="EMBL" id="UOGK01000733">
    <property type="protein sequence ID" value="VAX42669.1"/>
    <property type="molecule type" value="Genomic_DNA"/>
</dbReference>
<dbReference type="InterPro" id="IPR006083">
    <property type="entry name" value="PRK/URK"/>
</dbReference>
<proteinExistence type="predicted"/>
<protein>
    <recommendedName>
        <fullName evidence="1">Phosphoribulokinase/uridine kinase domain-containing protein</fullName>
    </recommendedName>
</protein>
<accession>A0A3B1DJR2</accession>
<gene>
    <name evidence="2" type="ORF">MNBD_PLANCTO03-332</name>
</gene>
<reference evidence="2" key="1">
    <citation type="submission" date="2018-06" db="EMBL/GenBank/DDBJ databases">
        <authorList>
            <person name="Zhirakovskaya E."/>
        </authorList>
    </citation>
    <scope>NUCLEOTIDE SEQUENCE</scope>
</reference>
<sequence length="211" mass="23469">MLAVTKQHHITWDEAEPTLRLLIEHAAAGLTDSRAVVVGITGPVGSGKTTLARQLGGVLLSTDHYLPDYADLPEAERDEPRHADLGLLGQHLDALRRGEPIERPRWCFHTHRRVGVEPVAPGPLVVCEGIFALQPTVLERLDLAIFVDAPADLRWSRWEQLETSGERGWGVERARRYFATVAEPTFARYAEQYRAAATVIVSNDREKGPRA</sequence>
<feature type="domain" description="Phosphoribulokinase/uridine kinase" evidence="1">
    <location>
        <begin position="76"/>
        <end position="202"/>
    </location>
</feature>
<name>A0A3B1DJR2_9ZZZZ</name>
<evidence type="ECO:0000259" key="1">
    <source>
        <dbReference type="Pfam" id="PF00485"/>
    </source>
</evidence>
<dbReference type="AlphaFoldDB" id="A0A3B1DJR2"/>
<dbReference type="Pfam" id="PF00485">
    <property type="entry name" value="PRK"/>
    <property type="match status" value="1"/>
</dbReference>
<dbReference type="InterPro" id="IPR027417">
    <property type="entry name" value="P-loop_NTPase"/>
</dbReference>
<dbReference type="GO" id="GO:0005524">
    <property type="term" value="F:ATP binding"/>
    <property type="evidence" value="ECO:0007669"/>
    <property type="project" value="InterPro"/>
</dbReference>
<organism evidence="2">
    <name type="scientific">hydrothermal vent metagenome</name>
    <dbReference type="NCBI Taxonomy" id="652676"/>
    <lineage>
        <taxon>unclassified sequences</taxon>
        <taxon>metagenomes</taxon>
        <taxon>ecological metagenomes</taxon>
    </lineage>
</organism>
<dbReference type="PANTHER" id="PTHR10285">
    <property type="entry name" value="URIDINE KINASE"/>
    <property type="match status" value="1"/>
</dbReference>
<dbReference type="Gene3D" id="3.40.50.300">
    <property type="entry name" value="P-loop containing nucleotide triphosphate hydrolases"/>
    <property type="match status" value="1"/>
</dbReference>
<evidence type="ECO:0000313" key="2">
    <source>
        <dbReference type="EMBL" id="VAX42669.1"/>
    </source>
</evidence>
<dbReference type="GO" id="GO:0016301">
    <property type="term" value="F:kinase activity"/>
    <property type="evidence" value="ECO:0007669"/>
    <property type="project" value="InterPro"/>
</dbReference>
<dbReference type="SUPFAM" id="SSF52540">
    <property type="entry name" value="P-loop containing nucleoside triphosphate hydrolases"/>
    <property type="match status" value="1"/>
</dbReference>